<reference evidence="4 5" key="1">
    <citation type="submission" date="2016-03" db="EMBL/GenBank/DDBJ databases">
        <title>Fine-scale spatial genetic structure of a fungal parasite of coffee scale insects.</title>
        <authorList>
            <person name="Jackson D."/>
            <person name="Zemenick K.A."/>
            <person name="Malloure B."/>
            <person name="Quandt C.A."/>
            <person name="James T.Y."/>
        </authorList>
    </citation>
    <scope>NUCLEOTIDE SEQUENCE [LARGE SCALE GENOMIC DNA]</scope>
    <source>
        <strain evidence="4 5">UM487</strain>
    </source>
</reference>
<evidence type="ECO:0000313" key="5">
    <source>
        <dbReference type="Proteomes" id="UP000243081"/>
    </source>
</evidence>
<accession>A0A179IKE9</accession>
<dbReference type="InterPro" id="IPR011234">
    <property type="entry name" value="Fumarylacetoacetase-like_C"/>
</dbReference>
<dbReference type="AlphaFoldDB" id="A0A179IKE9"/>
<dbReference type="GO" id="GO:0006107">
    <property type="term" value="P:oxaloacetate metabolic process"/>
    <property type="evidence" value="ECO:0007669"/>
    <property type="project" value="UniProtKB-ARBA"/>
</dbReference>
<dbReference type="GO" id="GO:0050163">
    <property type="term" value="F:oxaloacetate tautomerase activity"/>
    <property type="evidence" value="ECO:0007669"/>
    <property type="project" value="UniProtKB-ARBA"/>
</dbReference>
<comment type="caution">
    <text evidence="4">The sequence shown here is derived from an EMBL/GenBank/DDBJ whole genome shotgun (WGS) entry which is preliminary data.</text>
</comment>
<feature type="domain" description="Fumarylacetoacetase-like C-terminal" evidence="3">
    <location>
        <begin position="85"/>
        <end position="296"/>
    </location>
</feature>
<dbReference type="OMA" id="NYAKHIR"/>
<dbReference type="Pfam" id="PF01557">
    <property type="entry name" value="FAA_hydrolase"/>
    <property type="match status" value="1"/>
</dbReference>
<dbReference type="Gene3D" id="3.90.850.10">
    <property type="entry name" value="Fumarylacetoacetase-like, C-terminal domain"/>
    <property type="match status" value="1"/>
</dbReference>
<evidence type="ECO:0000313" key="4">
    <source>
        <dbReference type="EMBL" id="OAR02362.1"/>
    </source>
</evidence>
<evidence type="ECO:0000256" key="2">
    <source>
        <dbReference type="ARBA" id="ARBA00022723"/>
    </source>
</evidence>
<dbReference type="SUPFAM" id="SSF56529">
    <property type="entry name" value="FAH"/>
    <property type="match status" value="1"/>
</dbReference>
<name>A0A179IKE9_CORDF</name>
<dbReference type="GO" id="GO:0046872">
    <property type="term" value="F:metal ion binding"/>
    <property type="evidence" value="ECO:0007669"/>
    <property type="project" value="UniProtKB-KW"/>
</dbReference>
<comment type="similarity">
    <text evidence="1">Belongs to the FAH family.</text>
</comment>
<sequence>MTLTLAWERLIRFIATDGRVLRGEPLACQGIDLDLGKKDQVAPLKARVLSGNDIYDVTGGTRLTDEIVTVKKLLGPLTQDEVPIIRCIGLNYATHIREAGRRPPPFPSMFFKPSTTLVGHGDSVVIPKIAQDSQADYEGELCVILGRDAKDVSIEDALEYVAAYTAGNDISSRKLQRDPALAGNVPQWGFSKGFDTYAPLGPVLVSAKLIPKPETLRLQTRINGQLRQDTSLQDLVFSIPYLISYLSSGTTLKKGSVIMTGTPGGVGAGLTPPQYLTPGTEMEVYVSEIGTLRNIIAFSD</sequence>
<dbReference type="OrthoDB" id="411064at2759"/>
<dbReference type="InterPro" id="IPR036663">
    <property type="entry name" value="Fumarylacetoacetase_C_sf"/>
</dbReference>
<dbReference type="Proteomes" id="UP000243081">
    <property type="component" value="Unassembled WGS sequence"/>
</dbReference>
<dbReference type="PANTHER" id="PTHR11820:SF100">
    <property type="entry name" value="FUMARYLACETOACETATE HYDROLASE FAMILY PROTEIN (AFU_ORTHOLOGUE AFUA_4G01490)"/>
    <property type="match status" value="1"/>
</dbReference>
<organism evidence="4 5">
    <name type="scientific">Cordyceps confragosa</name>
    <name type="common">Lecanicillium lecanii</name>
    <dbReference type="NCBI Taxonomy" id="2714763"/>
    <lineage>
        <taxon>Eukaryota</taxon>
        <taxon>Fungi</taxon>
        <taxon>Dikarya</taxon>
        <taxon>Ascomycota</taxon>
        <taxon>Pezizomycotina</taxon>
        <taxon>Sordariomycetes</taxon>
        <taxon>Hypocreomycetidae</taxon>
        <taxon>Hypocreales</taxon>
        <taxon>Cordycipitaceae</taxon>
        <taxon>Akanthomyces</taxon>
    </lineage>
</organism>
<dbReference type="PANTHER" id="PTHR11820">
    <property type="entry name" value="ACYLPYRUVASE"/>
    <property type="match status" value="1"/>
</dbReference>
<evidence type="ECO:0000256" key="1">
    <source>
        <dbReference type="ARBA" id="ARBA00010211"/>
    </source>
</evidence>
<protein>
    <recommendedName>
        <fullName evidence="3">Fumarylacetoacetase-like C-terminal domain-containing protein</fullName>
    </recommendedName>
</protein>
<proteinExistence type="inferred from homology"/>
<dbReference type="EMBL" id="LUKN01000729">
    <property type="protein sequence ID" value="OAR02362.1"/>
    <property type="molecule type" value="Genomic_DNA"/>
</dbReference>
<keyword evidence="5" id="KW-1185">Reference proteome</keyword>
<evidence type="ECO:0000259" key="3">
    <source>
        <dbReference type="Pfam" id="PF01557"/>
    </source>
</evidence>
<keyword evidence="2" id="KW-0479">Metal-binding</keyword>
<gene>
    <name evidence="4" type="ORF">LLEC1_02447</name>
</gene>
<dbReference type="FunFam" id="3.90.850.10:FF:000002">
    <property type="entry name" value="2-hydroxyhepta-2,4-diene-1,7-dioate isomerase"/>
    <property type="match status" value="1"/>
</dbReference>